<accession>A0A139GT88</accession>
<sequence>MSSNQGFGRFLHLLRELVQTPGAVDWRVRWRQATECLWKELESGARVRSDIFEQYLELVQDDDRFGHWHCQHGLSGVLKGKPSSQAPQSQQQRILEAQQQRILEVCRDRAGQAQRLNSMQQADFDADECREEKRILMAGIFGSQSRERCKSGWVVRLRFFKACSNKCLLDVVSV</sequence>
<protein>
    <submittedName>
        <fullName evidence="1">Uncharacterized protein</fullName>
    </submittedName>
</protein>
<gene>
    <name evidence="1" type="ORF">AC579_10112</name>
</gene>
<comment type="caution">
    <text evidence="1">The sequence shown here is derived from an EMBL/GenBank/DDBJ whole genome shotgun (WGS) entry which is preliminary data.</text>
</comment>
<keyword evidence="2" id="KW-1185">Reference proteome</keyword>
<evidence type="ECO:0000313" key="1">
    <source>
        <dbReference type="EMBL" id="KXS93385.1"/>
    </source>
</evidence>
<dbReference type="Proteomes" id="UP000073492">
    <property type="component" value="Unassembled WGS sequence"/>
</dbReference>
<reference evidence="1 2" key="1">
    <citation type="submission" date="2015-07" db="EMBL/GenBank/DDBJ databases">
        <title>Comparative genomics of the Sigatoka disease complex on banana suggests a link between parallel evolutionary changes in Pseudocercospora fijiensis and Pseudocercospora eumusae and increased virulence on the banana host.</title>
        <authorList>
            <person name="Chang T.-C."/>
            <person name="Salvucci A."/>
            <person name="Crous P.W."/>
            <person name="Stergiopoulos I."/>
        </authorList>
    </citation>
    <scope>NUCLEOTIDE SEQUENCE [LARGE SCALE GENOMIC DNA]</scope>
    <source>
        <strain evidence="1 2">CBS 116634</strain>
    </source>
</reference>
<dbReference type="EMBL" id="LFZO01001421">
    <property type="protein sequence ID" value="KXS93385.1"/>
    <property type="molecule type" value="Genomic_DNA"/>
</dbReference>
<evidence type="ECO:0000313" key="2">
    <source>
        <dbReference type="Proteomes" id="UP000073492"/>
    </source>
</evidence>
<dbReference type="AlphaFoldDB" id="A0A139GT88"/>
<name>A0A139GT88_9PEZI</name>
<organism evidence="1 2">
    <name type="scientific">Pseudocercospora musae</name>
    <dbReference type="NCBI Taxonomy" id="113226"/>
    <lineage>
        <taxon>Eukaryota</taxon>
        <taxon>Fungi</taxon>
        <taxon>Dikarya</taxon>
        <taxon>Ascomycota</taxon>
        <taxon>Pezizomycotina</taxon>
        <taxon>Dothideomycetes</taxon>
        <taxon>Dothideomycetidae</taxon>
        <taxon>Mycosphaerellales</taxon>
        <taxon>Mycosphaerellaceae</taxon>
        <taxon>Pseudocercospora</taxon>
    </lineage>
</organism>
<proteinExistence type="predicted"/>